<feature type="transmembrane region" description="Helical" evidence="6">
    <location>
        <begin position="168"/>
        <end position="191"/>
    </location>
</feature>
<keyword evidence="3 6" id="KW-0812">Transmembrane</keyword>
<accession>A0A9C7UNJ4</accession>
<dbReference type="PANTHER" id="PTHR12608">
    <property type="entry name" value="TRANSMEMBRANE PROTEIN HTP-1 RELATED"/>
    <property type="match status" value="1"/>
</dbReference>
<keyword evidence="5 6" id="KW-0472">Membrane</keyword>
<dbReference type="OrthoDB" id="10335859at2759"/>
<dbReference type="Proteomes" id="UP001061958">
    <property type="component" value="Unassembled WGS sequence"/>
</dbReference>
<feature type="transmembrane region" description="Helical" evidence="6">
    <location>
        <begin position="325"/>
        <end position="343"/>
    </location>
</feature>
<feature type="transmembrane region" description="Helical" evidence="6">
    <location>
        <begin position="292"/>
        <end position="318"/>
    </location>
</feature>
<dbReference type="EMBL" id="BQMJ01000009">
    <property type="protein sequence ID" value="GJQ09580.1"/>
    <property type="molecule type" value="Genomic_DNA"/>
</dbReference>
<dbReference type="GO" id="GO:0016020">
    <property type="term" value="C:membrane"/>
    <property type="evidence" value="ECO:0007669"/>
    <property type="project" value="UniProtKB-SubCell"/>
</dbReference>
<evidence type="ECO:0000256" key="1">
    <source>
        <dbReference type="ARBA" id="ARBA00004141"/>
    </source>
</evidence>
<feature type="transmembrane region" description="Helical" evidence="6">
    <location>
        <begin position="260"/>
        <end position="280"/>
    </location>
</feature>
<gene>
    <name evidence="7" type="ORF">GpartN1_g1371.t1</name>
</gene>
<evidence type="ECO:0000256" key="4">
    <source>
        <dbReference type="ARBA" id="ARBA00022989"/>
    </source>
</evidence>
<reference evidence="7" key="1">
    <citation type="journal article" date="2022" name="Proc. Natl. Acad. Sci. U.S.A.">
        <title>Life cycle and functional genomics of the unicellular red alga Galdieria for elucidating algal and plant evolution and industrial use.</title>
        <authorList>
            <person name="Hirooka S."/>
            <person name="Itabashi T."/>
            <person name="Ichinose T.M."/>
            <person name="Onuma R."/>
            <person name="Fujiwara T."/>
            <person name="Yamashita S."/>
            <person name="Jong L.W."/>
            <person name="Tomita R."/>
            <person name="Iwane A.H."/>
            <person name="Miyagishima S.Y."/>
        </authorList>
    </citation>
    <scope>NUCLEOTIDE SEQUENCE</scope>
    <source>
        <strain evidence="7">NBRC 102759</strain>
    </source>
</reference>
<evidence type="ECO:0000256" key="6">
    <source>
        <dbReference type="RuleBase" id="RU365102"/>
    </source>
</evidence>
<dbReference type="AlphaFoldDB" id="A0A9C7UNJ4"/>
<organism evidence="7 8">
    <name type="scientific">Galdieria partita</name>
    <dbReference type="NCBI Taxonomy" id="83374"/>
    <lineage>
        <taxon>Eukaryota</taxon>
        <taxon>Rhodophyta</taxon>
        <taxon>Bangiophyceae</taxon>
        <taxon>Galdieriales</taxon>
        <taxon>Galdieriaceae</taxon>
        <taxon>Galdieria</taxon>
    </lineage>
</organism>
<evidence type="ECO:0000256" key="5">
    <source>
        <dbReference type="ARBA" id="ARBA00023136"/>
    </source>
</evidence>
<proteinExistence type="inferred from homology"/>
<feature type="transmembrane region" description="Helical" evidence="6">
    <location>
        <begin position="197"/>
        <end position="218"/>
    </location>
</feature>
<comment type="caution">
    <text evidence="7">The sequence shown here is derived from an EMBL/GenBank/DDBJ whole genome shotgun (WGS) entry which is preliminary data.</text>
</comment>
<evidence type="ECO:0000256" key="3">
    <source>
        <dbReference type="ARBA" id="ARBA00022692"/>
    </source>
</evidence>
<comment type="similarity">
    <text evidence="2 6">Belongs to the GDT1 family.</text>
</comment>
<dbReference type="GO" id="GO:0046873">
    <property type="term" value="F:metal ion transmembrane transporter activity"/>
    <property type="evidence" value="ECO:0007669"/>
    <property type="project" value="InterPro"/>
</dbReference>
<evidence type="ECO:0000313" key="7">
    <source>
        <dbReference type="EMBL" id="GJQ09580.1"/>
    </source>
</evidence>
<keyword evidence="4 6" id="KW-1133">Transmembrane helix</keyword>
<sequence length="349" mass="39060">MPPVGREDRRNLLAFGITRLHSISNTRCCTRLKSVRKNVTPLTVSKRKERCQLVLSCQDSEYTVTSQRSFSSHPGRKNSFYSSFYRILQWIYFRPKGALSKQLESLKLLHSSTLAVLPLLLSMSSTTSGVQFYSLQKFLEAFEATLIARVKGRTFFVTALLATRYEPLLVISGCVTALLITSILAYFIPIIGLEEVLYLIPFSWIHYGAVILFLGFGAQLIRYSDRLSEEEEHTVESQELIGAESQMKTFKGDVGEEKTVNVFLQIIGMTVLSEWCGNAMSTVMSISTVHNILPVLSGVVLSNIVSTTLIVFLVWLVMRKLSAKRATNVSGITLIGLALFYLFRGPSQS</sequence>
<reference evidence="7" key="2">
    <citation type="submission" date="2022-01" db="EMBL/GenBank/DDBJ databases">
        <authorList>
            <person name="Hirooka S."/>
            <person name="Miyagishima S.Y."/>
        </authorList>
    </citation>
    <scope>NUCLEOTIDE SEQUENCE</scope>
    <source>
        <strain evidence="7">NBRC 102759</strain>
    </source>
</reference>
<keyword evidence="8" id="KW-1185">Reference proteome</keyword>
<comment type="subcellular location">
    <subcellularLocation>
        <location evidence="1 6">Membrane</location>
        <topology evidence="1 6">Multi-pass membrane protein</topology>
    </subcellularLocation>
</comment>
<evidence type="ECO:0000256" key="2">
    <source>
        <dbReference type="ARBA" id="ARBA00009190"/>
    </source>
</evidence>
<name>A0A9C7UNJ4_9RHOD</name>
<dbReference type="PANTHER" id="PTHR12608:SF1">
    <property type="entry name" value="TRANSMEMBRANE PROTEIN 165"/>
    <property type="match status" value="1"/>
</dbReference>
<protein>
    <recommendedName>
        <fullName evidence="6">GDT1 family protein</fullName>
    </recommendedName>
</protein>
<evidence type="ECO:0000313" key="8">
    <source>
        <dbReference type="Proteomes" id="UP001061958"/>
    </source>
</evidence>
<dbReference type="InterPro" id="IPR001727">
    <property type="entry name" value="GDT1-like"/>
</dbReference>
<dbReference type="Pfam" id="PF01169">
    <property type="entry name" value="GDT1"/>
    <property type="match status" value="1"/>
</dbReference>